<dbReference type="EMBL" id="VYUY01000006">
    <property type="protein sequence ID" value="KAA9134932.1"/>
    <property type="molecule type" value="Genomic_DNA"/>
</dbReference>
<dbReference type="RefSeq" id="WP_150892287.1">
    <property type="nucleotide sequence ID" value="NZ_VYUY01000006.1"/>
</dbReference>
<protein>
    <submittedName>
        <fullName evidence="3">DUF2236 domain-containing protein</fullName>
    </submittedName>
</protein>
<reference evidence="4" key="1">
    <citation type="submission" date="2019-09" db="EMBL/GenBank/DDBJ databases">
        <title>Mumia zhuanghuii sp. nov. isolated from the intestinal contents of plateau pika (Ochotona curzoniae) in the Qinghai-Tibet plateau of China.</title>
        <authorList>
            <person name="Tian Z."/>
        </authorList>
    </citation>
    <scope>NUCLEOTIDE SEQUENCE [LARGE SCALE GENOMIC DNA]</scope>
    <source>
        <strain evidence="4">L-033</strain>
    </source>
</reference>
<feature type="region of interest" description="Disordered" evidence="1">
    <location>
        <begin position="1"/>
        <end position="26"/>
    </location>
</feature>
<evidence type="ECO:0000313" key="4">
    <source>
        <dbReference type="Proteomes" id="UP000326838"/>
    </source>
</evidence>
<evidence type="ECO:0000313" key="3">
    <source>
        <dbReference type="EMBL" id="KAA9134932.1"/>
    </source>
</evidence>
<dbReference type="AlphaFoldDB" id="A0A5N0TIU8"/>
<dbReference type="GO" id="GO:0016491">
    <property type="term" value="F:oxidoreductase activity"/>
    <property type="evidence" value="ECO:0007669"/>
    <property type="project" value="InterPro"/>
</dbReference>
<gene>
    <name evidence="3" type="ORF">F6B40_04375</name>
</gene>
<sequence>MTEGNRSPAYTPTGRPSVVERGAHTTDDGLFGPASLTWRLHAQRAMMLVGSGAATTQMLNPRVMRMIDQASHFRQNPEARAKGTFQYIITITYGDTATAKRAGEKLRRMHQAVLATDPNTGESYNAEVAELLLWVHNTLTLTAVRAFQRYGPGLTDAEADAYVREQIVAAELVGIDPMLAPETVSELEEYMVQVRSSLAMIPEGLWFRDMMTAHGKGVAGLAEKFVKDAAIGLMLPEHRALFGLQFSRRRDRIAERATKALFALMDSKAPVERVIPDLRHQVDVAAFGARRQPPA</sequence>
<dbReference type="PANTHER" id="PTHR36151">
    <property type="entry name" value="BLR2777 PROTEIN"/>
    <property type="match status" value="1"/>
</dbReference>
<keyword evidence="4" id="KW-1185">Reference proteome</keyword>
<feature type="domain" description="ER-bound oxygenase mpaB/mpaB'/Rubber oxygenase catalytic" evidence="2">
    <location>
        <begin position="38"/>
        <end position="259"/>
    </location>
</feature>
<dbReference type="InterPro" id="IPR018713">
    <property type="entry name" value="MPAB/Lcp_cat_dom"/>
</dbReference>
<organism evidence="3 4">
    <name type="scientific">Microbacterium caowuchunii</name>
    <dbReference type="NCBI Taxonomy" id="2614638"/>
    <lineage>
        <taxon>Bacteria</taxon>
        <taxon>Bacillati</taxon>
        <taxon>Actinomycetota</taxon>
        <taxon>Actinomycetes</taxon>
        <taxon>Micrococcales</taxon>
        <taxon>Microbacteriaceae</taxon>
        <taxon>Microbacterium</taxon>
    </lineage>
</organism>
<dbReference type="Pfam" id="PF09995">
    <property type="entry name" value="MPAB_Lcp_cat"/>
    <property type="match status" value="1"/>
</dbReference>
<evidence type="ECO:0000259" key="2">
    <source>
        <dbReference type="Pfam" id="PF09995"/>
    </source>
</evidence>
<evidence type="ECO:0000256" key="1">
    <source>
        <dbReference type="SAM" id="MobiDB-lite"/>
    </source>
</evidence>
<proteinExistence type="predicted"/>
<feature type="compositionally biased region" description="Polar residues" evidence="1">
    <location>
        <begin position="1"/>
        <end position="10"/>
    </location>
</feature>
<accession>A0A5N0TIU8</accession>
<comment type="caution">
    <text evidence="3">The sequence shown here is derived from an EMBL/GenBank/DDBJ whole genome shotgun (WGS) entry which is preliminary data.</text>
</comment>
<dbReference type="PANTHER" id="PTHR36151:SF3">
    <property type="entry name" value="ER-BOUND OXYGENASE MPAB_MPAB'_RUBBER OXYGENASE CATALYTIC DOMAIN-CONTAINING PROTEIN"/>
    <property type="match status" value="1"/>
</dbReference>
<name>A0A5N0TIU8_9MICO</name>
<dbReference type="Proteomes" id="UP000326838">
    <property type="component" value="Unassembled WGS sequence"/>
</dbReference>